<reference evidence="1 2" key="1">
    <citation type="journal article" date="2014" name="BMC Genomics">
        <title>Comparison of environmental and isolate Sulfobacillus genomes reveals diverse carbon, sulfur, nitrogen, and hydrogen metabolisms.</title>
        <authorList>
            <person name="Justice N.B."/>
            <person name="Norman A."/>
            <person name="Brown C.T."/>
            <person name="Singh A."/>
            <person name="Thomas B.C."/>
            <person name="Banfield J.F."/>
        </authorList>
    </citation>
    <scope>NUCLEOTIDE SEQUENCE [LARGE SCALE GENOMIC DNA]</scope>
    <source>
        <strain evidence="1">AMDSBA1</strain>
    </source>
</reference>
<protein>
    <submittedName>
        <fullName evidence="1">Uncharacterized protein</fullName>
    </submittedName>
</protein>
<gene>
    <name evidence="1" type="ORF">C7B43_07035</name>
</gene>
<evidence type="ECO:0000313" key="2">
    <source>
        <dbReference type="Proteomes" id="UP000242699"/>
    </source>
</evidence>
<sequence length="115" mass="12899">MELDNTQLERYARQVLVEEIGYDGQVQLLEHEVSIQGPPMWMHLAGRYLQAAGVRVCYKTEEPVSQNIRIHVDTGQMDDIQIPVDSRADSGQTVVNIGLALSQLLLSLAHTEAVW</sequence>
<organism evidence="1 2">
    <name type="scientific">Sulfobacillus benefaciens</name>
    <dbReference type="NCBI Taxonomy" id="453960"/>
    <lineage>
        <taxon>Bacteria</taxon>
        <taxon>Bacillati</taxon>
        <taxon>Bacillota</taxon>
        <taxon>Clostridia</taxon>
        <taxon>Eubacteriales</taxon>
        <taxon>Clostridiales Family XVII. Incertae Sedis</taxon>
        <taxon>Sulfobacillus</taxon>
    </lineage>
</organism>
<dbReference type="EMBL" id="PXYT01000012">
    <property type="protein sequence ID" value="PSR30255.1"/>
    <property type="molecule type" value="Genomic_DNA"/>
</dbReference>
<proteinExistence type="predicted"/>
<dbReference type="AlphaFoldDB" id="A0A2T2X703"/>
<accession>A0A2T2X703</accession>
<dbReference type="Proteomes" id="UP000242699">
    <property type="component" value="Unassembled WGS sequence"/>
</dbReference>
<evidence type="ECO:0000313" key="1">
    <source>
        <dbReference type="EMBL" id="PSR30255.1"/>
    </source>
</evidence>
<comment type="caution">
    <text evidence="1">The sequence shown here is derived from an EMBL/GenBank/DDBJ whole genome shotgun (WGS) entry which is preliminary data.</text>
</comment>
<name>A0A2T2X703_9FIRM</name>